<accession>A0A150GV81</accession>
<keyword evidence="3" id="KW-0862">Zinc</keyword>
<keyword evidence="2 4" id="KW-0863">Zinc-finger</keyword>
<dbReference type="AlphaFoldDB" id="A0A150GV81"/>
<evidence type="ECO:0000256" key="3">
    <source>
        <dbReference type="ARBA" id="ARBA00022833"/>
    </source>
</evidence>
<evidence type="ECO:0000256" key="4">
    <source>
        <dbReference type="PROSITE-ProRule" id="PRU00134"/>
    </source>
</evidence>
<evidence type="ECO:0000313" key="8">
    <source>
        <dbReference type="Proteomes" id="UP000075714"/>
    </source>
</evidence>
<evidence type="ECO:0000256" key="1">
    <source>
        <dbReference type="ARBA" id="ARBA00022723"/>
    </source>
</evidence>
<keyword evidence="1" id="KW-0479">Metal-binding</keyword>
<evidence type="ECO:0000259" key="6">
    <source>
        <dbReference type="PROSITE" id="PS50865"/>
    </source>
</evidence>
<dbReference type="PROSITE" id="PS50865">
    <property type="entry name" value="ZF_MYND_2"/>
    <property type="match status" value="1"/>
</dbReference>
<feature type="region of interest" description="Disordered" evidence="5">
    <location>
        <begin position="583"/>
        <end position="608"/>
    </location>
</feature>
<evidence type="ECO:0000256" key="5">
    <source>
        <dbReference type="SAM" id="MobiDB-lite"/>
    </source>
</evidence>
<feature type="domain" description="MYND-type" evidence="6">
    <location>
        <begin position="1006"/>
        <end position="1048"/>
    </location>
</feature>
<dbReference type="Pfam" id="PF01753">
    <property type="entry name" value="zf-MYND"/>
    <property type="match status" value="1"/>
</dbReference>
<evidence type="ECO:0000256" key="2">
    <source>
        <dbReference type="ARBA" id="ARBA00022771"/>
    </source>
</evidence>
<protein>
    <recommendedName>
        <fullName evidence="6">MYND-type domain-containing protein</fullName>
    </recommendedName>
</protein>
<gene>
    <name evidence="7" type="ORF">GPECTOR_6g658</name>
</gene>
<sequence>MGSANLDLKARIAESWIRANLDAKVLPQRLTALLSGMRRDSNATLDSSARPRSRTIAAQKMLFAAGAAGVLLSNIQTTSIQLVKYGTPSHLALAADVHARLTEPAFLQATAGASRSIVVVAAFLTSPGAPRALGLDLDDGAGIAGEAATTCGQWAVAGADYLRFGLQFTFDRFDRSHPQAISPALVETVCDQLDALCSSELIPAVAALVLDTPEIAAAAERERVLFALNYALRCTLQPMADAQMLMARLGDVPGPRPAAAVACLAQALHHPDVLRLQMAALERVLVHAGLEGALGSVSGRSPETAWWLLREEARLGKVCGLTIGGEPTAAPGEQNDPEHTAGWLEDDHCYAIMGSVCLWNVNEALAGGPSSAASGLDTGKPPSSCVTRVAEAMARLCRGQGLAGAYTPTPEWEFARLMLLQTLLPAVPKGPVSQADLESVPLWLEAAAWLLAVAVEAEAVCSGPGWVQPPPRSTLAALAENGCQTRNIAAVLDFMRSLMEDRHRGVAKLPAHLRADCASRLARTGLATSLDHVMRLGFAAEDRIGVPVPDTLSIAPRRVAALVHMGKVMDVLCPVPEGSSQLMPLSAGSRGRGQHAAAGSASSGVSGGDGSCNVDLPGLLGLLVTASKRAGLLATRLEVALPTDVAPCEEEAFKELIASSSLLLWILVYATAALEKHVLLHVLLARHETVDAAAAAVKAAQLSAAAAVAPAAGTAAVGCVSEAHEVLALASRATCTLAAPLAFLVARRREALLRTEWENGLCMTLLVQLEMILGHMLCRWRPPHALLPAAQLLACQPHRLIASVCAMLRATADFGQADRDLAVGLVSALVALAARDGVSDYAKEWLSPAVEQPEPASSSAAGSATAAEAASSATADLAQPLRGCLVKPLLAVVPRLVELSPTCGGYVLLLLKLAEETPLPASSGDGGGGDFCCTATNILGSMVEGSEAGGRPEVPEVISRALQAASTVLLEGCAPAPVGPLPPALVLEASPAAALRRVRVCGNPDCANFGRAAECRLDLKRCAGCKAVRYCGAECQRAHWRAAHKGECAKLAGE</sequence>
<reference evidence="8" key="1">
    <citation type="journal article" date="2016" name="Nat. Commun.">
        <title>The Gonium pectorale genome demonstrates co-option of cell cycle regulation during the evolution of multicellularity.</title>
        <authorList>
            <person name="Hanschen E.R."/>
            <person name="Marriage T.N."/>
            <person name="Ferris P.J."/>
            <person name="Hamaji T."/>
            <person name="Toyoda A."/>
            <person name="Fujiyama A."/>
            <person name="Neme R."/>
            <person name="Noguchi H."/>
            <person name="Minakuchi Y."/>
            <person name="Suzuki M."/>
            <person name="Kawai-Toyooka H."/>
            <person name="Smith D.R."/>
            <person name="Sparks H."/>
            <person name="Anderson J."/>
            <person name="Bakaric R."/>
            <person name="Luria V."/>
            <person name="Karger A."/>
            <person name="Kirschner M.W."/>
            <person name="Durand P.M."/>
            <person name="Michod R.E."/>
            <person name="Nozaki H."/>
            <person name="Olson B.J."/>
        </authorList>
    </citation>
    <scope>NUCLEOTIDE SEQUENCE [LARGE SCALE GENOMIC DNA]</scope>
    <source>
        <strain evidence="8">NIES-2863</strain>
    </source>
</reference>
<dbReference type="SUPFAM" id="SSF144232">
    <property type="entry name" value="HIT/MYND zinc finger-like"/>
    <property type="match status" value="1"/>
</dbReference>
<dbReference type="OrthoDB" id="550206at2759"/>
<dbReference type="Proteomes" id="UP000075714">
    <property type="component" value="Unassembled WGS sequence"/>
</dbReference>
<proteinExistence type="predicted"/>
<comment type="caution">
    <text evidence="7">The sequence shown here is derived from an EMBL/GenBank/DDBJ whole genome shotgun (WGS) entry which is preliminary data.</text>
</comment>
<keyword evidence="8" id="KW-1185">Reference proteome</keyword>
<feature type="compositionally biased region" description="Low complexity" evidence="5">
    <location>
        <begin position="586"/>
        <end position="604"/>
    </location>
</feature>
<dbReference type="GO" id="GO:0008270">
    <property type="term" value="F:zinc ion binding"/>
    <property type="evidence" value="ECO:0007669"/>
    <property type="project" value="UniProtKB-KW"/>
</dbReference>
<name>A0A150GV81_GONPE</name>
<organism evidence="7 8">
    <name type="scientific">Gonium pectorale</name>
    <name type="common">Green alga</name>
    <dbReference type="NCBI Taxonomy" id="33097"/>
    <lineage>
        <taxon>Eukaryota</taxon>
        <taxon>Viridiplantae</taxon>
        <taxon>Chlorophyta</taxon>
        <taxon>core chlorophytes</taxon>
        <taxon>Chlorophyceae</taxon>
        <taxon>CS clade</taxon>
        <taxon>Chlamydomonadales</taxon>
        <taxon>Volvocaceae</taxon>
        <taxon>Gonium</taxon>
    </lineage>
</organism>
<dbReference type="InterPro" id="IPR002893">
    <property type="entry name" value="Znf_MYND"/>
</dbReference>
<dbReference type="EMBL" id="LSYV01000007">
    <property type="protein sequence ID" value="KXZ53741.1"/>
    <property type="molecule type" value="Genomic_DNA"/>
</dbReference>
<evidence type="ECO:0000313" key="7">
    <source>
        <dbReference type="EMBL" id="KXZ53741.1"/>
    </source>
</evidence>
<dbReference type="Gene3D" id="6.10.140.2220">
    <property type="match status" value="1"/>
</dbReference>